<dbReference type="PANTHER" id="PTHR43331">
    <property type="entry name" value="HOMOSERINE DEHYDROGENASE"/>
    <property type="match status" value="1"/>
</dbReference>
<keyword evidence="8 16" id="KW-0560">Oxidoreductase</keyword>
<comment type="pathway">
    <text evidence="2 16">Amino-acid biosynthesis; L-threonine biosynthesis; L-threonine from L-aspartate: step 3/5.</text>
</comment>
<sequence>MATEPKTWRLALAGAGHVGGGVLDILDEQGEALAAEHGVRLLVTGVAEFGGGAVDPAGLELAVLRTALAERRPLGELPRVGVSGLTPVEMLDRAEADILLEATPVDLVDGEPGLSAVRHALGSGKHAVLANKGPVALAYEELSALAAEYGSMLRFSATVAGALPVVTMGQRDLAGCRITRMEGVLNGTSHSILRAMERGISFADAVRDAQRRGIAEADPSLDVDGHDAACKLAIAANAVLRMPCTVKDVAIRGIRELTADDVRAPLADGRRLVLLCLAEADATGYRLSVEPAPVPDDHPLARLHPDEMGIVFHTDRNMRISAASLEPGAEPASAAMLRDVLDISRSTSCT</sequence>
<keyword evidence="16" id="KW-0028">Amino-acid biosynthesis</keyword>
<gene>
    <name evidence="19" type="ORF">H4281_01240</name>
</gene>
<evidence type="ECO:0000256" key="10">
    <source>
        <dbReference type="ARBA" id="ARBA00023167"/>
    </source>
</evidence>
<evidence type="ECO:0000256" key="16">
    <source>
        <dbReference type="RuleBase" id="RU000579"/>
    </source>
</evidence>
<keyword evidence="7 16" id="KW-0791">Threonine biosynthesis</keyword>
<evidence type="ECO:0000256" key="6">
    <source>
        <dbReference type="ARBA" id="ARBA00013376"/>
    </source>
</evidence>
<comment type="function">
    <text evidence="11">Catalyzes the conversion of L-aspartate-beta-semialdehyde (L-Asa) to L-homoserine (L-Hse), the third step in the biosynthesis of threonine and methionine from aspartate.</text>
</comment>
<dbReference type="PIRSF" id="PIRSF036497">
    <property type="entry name" value="HDH_short"/>
    <property type="match status" value="1"/>
</dbReference>
<dbReference type="EMBL" id="JACGZW010000001">
    <property type="protein sequence ID" value="MBB1151747.1"/>
    <property type="molecule type" value="Genomic_DNA"/>
</dbReference>
<comment type="caution">
    <text evidence="19">The sequence shown here is derived from an EMBL/GenBank/DDBJ whole genome shotgun (WGS) entry which is preliminary data.</text>
</comment>
<evidence type="ECO:0000256" key="3">
    <source>
        <dbReference type="ARBA" id="ARBA00005062"/>
    </source>
</evidence>
<feature type="binding site" evidence="15">
    <location>
        <begin position="14"/>
        <end position="19"/>
    </location>
    <ligand>
        <name>NADP(+)</name>
        <dbReference type="ChEBI" id="CHEBI:58349"/>
    </ligand>
</feature>
<evidence type="ECO:0000256" key="4">
    <source>
        <dbReference type="ARBA" id="ARBA00006753"/>
    </source>
</evidence>
<comment type="catalytic activity">
    <reaction evidence="12">
        <text>L-homoserine + NADP(+) = L-aspartate 4-semialdehyde + NADPH + H(+)</text>
        <dbReference type="Rhea" id="RHEA:15761"/>
        <dbReference type="ChEBI" id="CHEBI:15378"/>
        <dbReference type="ChEBI" id="CHEBI:57476"/>
        <dbReference type="ChEBI" id="CHEBI:57783"/>
        <dbReference type="ChEBI" id="CHEBI:58349"/>
        <dbReference type="ChEBI" id="CHEBI:537519"/>
        <dbReference type="EC" id="1.1.1.3"/>
    </reaction>
    <physiologicalReaction direction="right-to-left" evidence="12">
        <dbReference type="Rhea" id="RHEA:15763"/>
    </physiologicalReaction>
</comment>
<feature type="binding site" evidence="15">
    <location>
        <position position="132"/>
    </location>
    <ligand>
        <name>NADPH</name>
        <dbReference type="ChEBI" id="CHEBI:57783"/>
    </ligand>
</feature>
<evidence type="ECO:0000256" key="1">
    <source>
        <dbReference type="ARBA" id="ARBA00001920"/>
    </source>
</evidence>
<accession>A0A7W3VS18</accession>
<dbReference type="FunFam" id="3.30.360.10:FF:000005">
    <property type="entry name" value="Homoserine dehydrogenase"/>
    <property type="match status" value="1"/>
</dbReference>
<dbReference type="Proteomes" id="UP000526734">
    <property type="component" value="Unassembled WGS sequence"/>
</dbReference>
<dbReference type="EC" id="1.1.1.3" evidence="5 16"/>
<keyword evidence="10 16" id="KW-0486">Methionine biosynthesis</keyword>
<protein>
    <recommendedName>
        <fullName evidence="6 16">Homoserine dehydrogenase</fullName>
        <ecNumber evidence="5 16">1.1.1.3</ecNumber>
    </recommendedName>
</protein>
<feature type="binding site" evidence="15">
    <location>
        <position position="216"/>
    </location>
    <ligand>
        <name>L-homoserine</name>
        <dbReference type="ChEBI" id="CHEBI:57476"/>
    </ligand>
</feature>
<keyword evidence="15 16" id="KW-0521">NADP</keyword>
<dbReference type="SUPFAM" id="SSF51735">
    <property type="entry name" value="NAD(P)-binding Rossmann-fold domains"/>
    <property type="match status" value="1"/>
</dbReference>
<reference evidence="19 20" key="1">
    <citation type="submission" date="2020-08" db="EMBL/GenBank/DDBJ databases">
        <title>Amycolatopsis sp. nov. DR6-1 isolated from Dendrobium heterocarpum.</title>
        <authorList>
            <person name="Tedsree N."/>
            <person name="Kuncharoen N."/>
            <person name="Likhitwitayawuid K."/>
            <person name="Tanasupawat S."/>
        </authorList>
    </citation>
    <scope>NUCLEOTIDE SEQUENCE [LARGE SCALE GENOMIC DNA]</scope>
    <source>
        <strain evidence="19 20">DR6-1</strain>
    </source>
</reference>
<evidence type="ECO:0000256" key="8">
    <source>
        <dbReference type="ARBA" id="ARBA00023002"/>
    </source>
</evidence>
<evidence type="ECO:0000313" key="20">
    <source>
        <dbReference type="Proteomes" id="UP000526734"/>
    </source>
</evidence>
<dbReference type="InterPro" id="IPR022697">
    <property type="entry name" value="HDH_short"/>
</dbReference>
<evidence type="ECO:0000256" key="7">
    <source>
        <dbReference type="ARBA" id="ARBA00022697"/>
    </source>
</evidence>
<dbReference type="UniPathway" id="UPA00050">
    <property type="reaction ID" value="UER00063"/>
</dbReference>
<dbReference type="PROSITE" id="PS01042">
    <property type="entry name" value="HOMOSER_DHGENASE"/>
    <property type="match status" value="1"/>
</dbReference>
<dbReference type="Pfam" id="PF00742">
    <property type="entry name" value="Homoserine_dh"/>
    <property type="match status" value="1"/>
</dbReference>
<dbReference type="AlphaFoldDB" id="A0A7W3VS18"/>
<dbReference type="InterPro" id="IPR036291">
    <property type="entry name" value="NAD(P)-bd_dom_sf"/>
</dbReference>
<comment type="pathway">
    <text evidence="3 16">Amino-acid biosynthesis; L-methionine biosynthesis via de novo pathway; L-homoserine from L-aspartate: step 3/3.</text>
</comment>
<evidence type="ECO:0000256" key="13">
    <source>
        <dbReference type="ARBA" id="ARBA00049031"/>
    </source>
</evidence>
<comment type="similarity">
    <text evidence="4 17">Belongs to the homoserine dehydrogenase family.</text>
</comment>
<dbReference type="RefSeq" id="WP_182888989.1">
    <property type="nucleotide sequence ID" value="NZ_JACGZW010000001.1"/>
</dbReference>
<evidence type="ECO:0000256" key="15">
    <source>
        <dbReference type="PIRSR" id="PIRSR036497-2"/>
    </source>
</evidence>
<dbReference type="PANTHER" id="PTHR43331:SF1">
    <property type="entry name" value="HOMOSERINE DEHYDROGENASE"/>
    <property type="match status" value="1"/>
</dbReference>
<evidence type="ECO:0000256" key="17">
    <source>
        <dbReference type="RuleBase" id="RU004171"/>
    </source>
</evidence>
<evidence type="ECO:0000256" key="14">
    <source>
        <dbReference type="PIRSR" id="PIRSR036497-1"/>
    </source>
</evidence>
<dbReference type="InterPro" id="IPR001342">
    <property type="entry name" value="HDH_cat"/>
</dbReference>
<evidence type="ECO:0000259" key="18">
    <source>
        <dbReference type="Pfam" id="PF00742"/>
    </source>
</evidence>
<keyword evidence="9" id="KW-0915">Sodium</keyword>
<evidence type="ECO:0000256" key="11">
    <source>
        <dbReference type="ARBA" id="ARBA00044930"/>
    </source>
</evidence>
<comment type="cofactor">
    <cofactor evidence="1">
        <name>a metal cation</name>
        <dbReference type="ChEBI" id="CHEBI:25213"/>
    </cofactor>
</comment>
<dbReference type="GO" id="GO:0004412">
    <property type="term" value="F:homoserine dehydrogenase activity"/>
    <property type="evidence" value="ECO:0007669"/>
    <property type="project" value="UniProtKB-EC"/>
</dbReference>
<dbReference type="GO" id="GO:0009086">
    <property type="term" value="P:methionine biosynthetic process"/>
    <property type="evidence" value="ECO:0007669"/>
    <property type="project" value="UniProtKB-KW"/>
</dbReference>
<organism evidence="19 20">
    <name type="scientific">Amycolatopsis dendrobii</name>
    <dbReference type="NCBI Taxonomy" id="2760662"/>
    <lineage>
        <taxon>Bacteria</taxon>
        <taxon>Bacillati</taxon>
        <taxon>Actinomycetota</taxon>
        <taxon>Actinomycetes</taxon>
        <taxon>Pseudonocardiales</taxon>
        <taxon>Pseudonocardiaceae</taxon>
        <taxon>Amycolatopsis</taxon>
    </lineage>
</organism>
<evidence type="ECO:0000313" key="19">
    <source>
        <dbReference type="EMBL" id="MBB1151747.1"/>
    </source>
</evidence>
<evidence type="ECO:0000256" key="12">
    <source>
        <dbReference type="ARBA" id="ARBA00048841"/>
    </source>
</evidence>
<dbReference type="Gene3D" id="3.40.50.720">
    <property type="entry name" value="NAD(P)-binding Rossmann-like Domain"/>
    <property type="match status" value="1"/>
</dbReference>
<comment type="catalytic activity">
    <reaction evidence="13">
        <text>L-homoserine + NAD(+) = L-aspartate 4-semialdehyde + NADH + H(+)</text>
        <dbReference type="Rhea" id="RHEA:15757"/>
        <dbReference type="ChEBI" id="CHEBI:15378"/>
        <dbReference type="ChEBI" id="CHEBI:57476"/>
        <dbReference type="ChEBI" id="CHEBI:57540"/>
        <dbReference type="ChEBI" id="CHEBI:57945"/>
        <dbReference type="ChEBI" id="CHEBI:537519"/>
        <dbReference type="EC" id="1.1.1.3"/>
    </reaction>
    <physiologicalReaction direction="right-to-left" evidence="13">
        <dbReference type="Rhea" id="RHEA:15759"/>
    </physiologicalReaction>
</comment>
<proteinExistence type="inferred from homology"/>
<dbReference type="InterPro" id="IPR019811">
    <property type="entry name" value="HDH_CS"/>
</dbReference>
<dbReference type="Gene3D" id="3.30.360.10">
    <property type="entry name" value="Dihydrodipicolinate Reductase, domain 2"/>
    <property type="match status" value="1"/>
</dbReference>
<evidence type="ECO:0000256" key="9">
    <source>
        <dbReference type="ARBA" id="ARBA00023053"/>
    </source>
</evidence>
<dbReference type="UniPathway" id="UPA00051">
    <property type="reaction ID" value="UER00465"/>
</dbReference>
<dbReference type="GO" id="GO:0009088">
    <property type="term" value="P:threonine biosynthetic process"/>
    <property type="evidence" value="ECO:0007669"/>
    <property type="project" value="UniProtKB-UniPathway"/>
</dbReference>
<evidence type="ECO:0000256" key="2">
    <source>
        <dbReference type="ARBA" id="ARBA00005056"/>
    </source>
</evidence>
<feature type="domain" description="Homoserine dehydrogenase catalytic" evidence="18">
    <location>
        <begin position="164"/>
        <end position="341"/>
    </location>
</feature>
<name>A0A7W3VS18_9PSEU</name>
<evidence type="ECO:0000256" key="5">
    <source>
        <dbReference type="ARBA" id="ARBA00013213"/>
    </source>
</evidence>
<feature type="active site" description="Proton donor" evidence="14">
    <location>
        <position position="231"/>
    </location>
</feature>
<dbReference type="SUPFAM" id="SSF55347">
    <property type="entry name" value="Glyceraldehyde-3-phosphate dehydrogenase-like, C-terminal domain"/>
    <property type="match status" value="1"/>
</dbReference>
<keyword evidence="20" id="KW-1185">Reference proteome</keyword>